<feature type="region of interest" description="Disordered" evidence="1">
    <location>
        <begin position="135"/>
        <end position="163"/>
    </location>
</feature>
<evidence type="ECO:0000313" key="3">
    <source>
        <dbReference type="EMBL" id="MFD1066658.1"/>
    </source>
</evidence>
<dbReference type="RefSeq" id="WP_379592237.1">
    <property type="nucleotide sequence ID" value="NZ_JBHTKK010000013.1"/>
</dbReference>
<name>A0ABW3NHK7_9BACI</name>
<evidence type="ECO:0000259" key="2">
    <source>
        <dbReference type="Pfam" id="PF09681"/>
    </source>
</evidence>
<dbReference type="Pfam" id="PF09681">
    <property type="entry name" value="Phage_rep_org_N"/>
    <property type="match status" value="1"/>
</dbReference>
<evidence type="ECO:0000256" key="1">
    <source>
        <dbReference type="SAM" id="MobiDB-lite"/>
    </source>
</evidence>
<reference evidence="4" key="1">
    <citation type="journal article" date="2019" name="Int. J. Syst. Evol. Microbiol.">
        <title>The Global Catalogue of Microorganisms (GCM) 10K type strain sequencing project: providing services to taxonomists for standard genome sequencing and annotation.</title>
        <authorList>
            <consortium name="The Broad Institute Genomics Platform"/>
            <consortium name="The Broad Institute Genome Sequencing Center for Infectious Disease"/>
            <person name="Wu L."/>
            <person name="Ma J."/>
        </authorList>
    </citation>
    <scope>NUCLEOTIDE SEQUENCE [LARGE SCALE GENOMIC DNA]</scope>
    <source>
        <strain evidence="4">CCUG 56608</strain>
    </source>
</reference>
<dbReference type="PANTHER" id="PTHR37293">
    <property type="entry name" value="PHAGE REPLICATION PROTEIN-RELATED"/>
    <property type="match status" value="1"/>
</dbReference>
<comment type="caution">
    <text evidence="3">The sequence shown here is derived from an EMBL/GenBank/DDBJ whole genome shotgun (WGS) entry which is preliminary data.</text>
</comment>
<dbReference type="NCBIfam" id="TIGR01714">
    <property type="entry name" value="phage_rep_org_N"/>
    <property type="match status" value="1"/>
</dbReference>
<dbReference type="PANTHER" id="PTHR37293:SF7">
    <property type="entry name" value="HYPOTHETICAL PHAGE PROTEIN"/>
    <property type="match status" value="1"/>
</dbReference>
<gene>
    <name evidence="3" type="ORF">ACFQ19_11540</name>
</gene>
<dbReference type="InterPro" id="IPR053162">
    <property type="entry name" value="DnaD"/>
</dbReference>
<feature type="domain" description="Phage replisome organiser N-terminal" evidence="2">
    <location>
        <begin position="6"/>
        <end position="126"/>
    </location>
</feature>
<dbReference type="EMBL" id="JBHTKK010000013">
    <property type="protein sequence ID" value="MFD1066658.1"/>
    <property type="molecule type" value="Genomic_DNA"/>
</dbReference>
<dbReference type="InterPro" id="IPR010056">
    <property type="entry name" value="Phage_rep_org__N"/>
</dbReference>
<dbReference type="Proteomes" id="UP001597041">
    <property type="component" value="Unassembled WGS sequence"/>
</dbReference>
<organism evidence="3 4">
    <name type="scientific">Oceanobacillus locisalsi</name>
    <dbReference type="NCBI Taxonomy" id="546107"/>
    <lineage>
        <taxon>Bacteria</taxon>
        <taxon>Bacillati</taxon>
        <taxon>Bacillota</taxon>
        <taxon>Bacilli</taxon>
        <taxon>Bacillales</taxon>
        <taxon>Bacillaceae</taxon>
        <taxon>Oceanobacillus</taxon>
    </lineage>
</organism>
<protein>
    <submittedName>
        <fullName evidence="3">Phage replisome organizer N-terminal domain-containing protein</fullName>
    </submittedName>
</protein>
<keyword evidence="4" id="KW-1185">Reference proteome</keyword>
<evidence type="ECO:0000313" key="4">
    <source>
        <dbReference type="Proteomes" id="UP001597041"/>
    </source>
</evidence>
<accession>A0ABW3NHK7</accession>
<proteinExistence type="predicted"/>
<sequence>MSDVKWIKISTNMFEDEKIRLIEQMPEADTILIIWVKLLSQAGRTNASGYIYLSENIPYTDEMLATIFNRPIGTVRLALETFQQFGMIEIDEHSFISISNWEKHQNIEGMERVKALNAERNRKYRERKKQKLIQNEHDDVSVTSRDGTEEEREEEKEKEKNKDYSSKIKDLLPVFSPINNFNQLNKKYWDVIRETRKTGKVSESVIYNAMYKWQKYDPVVIEYALKAHIELHAGKKEEYTIGIMRNTRKEEAKERLNLNNTIPFKPRKAANDIDWEGFDLSD</sequence>